<accession>A0A839UKI5</accession>
<proteinExistence type="inferred from homology"/>
<comment type="caution">
    <text evidence="2">The sequence shown here is derived from an EMBL/GenBank/DDBJ whole genome shotgun (WGS) entry which is preliminary data.</text>
</comment>
<dbReference type="GO" id="GO:0007155">
    <property type="term" value="P:cell adhesion"/>
    <property type="evidence" value="ECO:0007669"/>
    <property type="project" value="InterPro"/>
</dbReference>
<dbReference type="RefSeq" id="WP_183907575.1">
    <property type="nucleotide sequence ID" value="NZ_JACHXZ010000001.1"/>
</dbReference>
<comment type="similarity">
    <text evidence="1">Belongs to the N-Me-Phe pilin family.</text>
</comment>
<gene>
    <name evidence="2" type="ORF">FHS30_000296</name>
</gene>
<evidence type="ECO:0000313" key="2">
    <source>
        <dbReference type="EMBL" id="MBB3167120.1"/>
    </source>
</evidence>
<evidence type="ECO:0000313" key="3">
    <source>
        <dbReference type="Proteomes" id="UP000559987"/>
    </source>
</evidence>
<dbReference type="Gene3D" id="3.30.700.10">
    <property type="entry name" value="Glycoprotein, Type 4 Pilin"/>
    <property type="match status" value="1"/>
</dbReference>
<evidence type="ECO:0000256" key="1">
    <source>
        <dbReference type="ARBA" id="ARBA00005233"/>
    </source>
</evidence>
<dbReference type="Proteomes" id="UP000559987">
    <property type="component" value="Unassembled WGS sequence"/>
</dbReference>
<evidence type="ECO:0008006" key="4">
    <source>
        <dbReference type="Google" id="ProtNLM"/>
    </source>
</evidence>
<name>A0A839UKI5_9GAMM</name>
<dbReference type="GO" id="GO:0009289">
    <property type="term" value="C:pilus"/>
    <property type="evidence" value="ECO:0007669"/>
    <property type="project" value="InterPro"/>
</dbReference>
<dbReference type="Pfam" id="PF00114">
    <property type="entry name" value="Pilin"/>
    <property type="match status" value="1"/>
</dbReference>
<dbReference type="SUPFAM" id="SSF54523">
    <property type="entry name" value="Pili subunits"/>
    <property type="match status" value="1"/>
</dbReference>
<protein>
    <recommendedName>
        <fullName evidence="4">Pilin</fullName>
    </recommendedName>
</protein>
<organism evidence="2 3">
    <name type="scientific">Simiduia aestuariiviva</name>
    <dbReference type="NCBI Taxonomy" id="1510459"/>
    <lineage>
        <taxon>Bacteria</taxon>
        <taxon>Pseudomonadati</taxon>
        <taxon>Pseudomonadota</taxon>
        <taxon>Gammaproteobacteria</taxon>
        <taxon>Cellvibrionales</taxon>
        <taxon>Cellvibrionaceae</taxon>
        <taxon>Simiduia</taxon>
    </lineage>
</organism>
<reference evidence="2 3" key="1">
    <citation type="submission" date="2020-08" db="EMBL/GenBank/DDBJ databases">
        <title>Genomic Encyclopedia of Type Strains, Phase III (KMG-III): the genomes of soil and plant-associated and newly described type strains.</title>
        <authorList>
            <person name="Whitman W."/>
        </authorList>
    </citation>
    <scope>NUCLEOTIDE SEQUENCE [LARGE SCALE GENOMIC DNA]</scope>
    <source>
        <strain evidence="2 3">CECT 8571</strain>
    </source>
</reference>
<dbReference type="AlphaFoldDB" id="A0A839UKI5"/>
<keyword evidence="3" id="KW-1185">Reference proteome</keyword>
<dbReference type="InterPro" id="IPR001082">
    <property type="entry name" value="Pilin"/>
</dbReference>
<dbReference type="EMBL" id="JACHXZ010000001">
    <property type="protein sequence ID" value="MBB3167120.1"/>
    <property type="molecule type" value="Genomic_DNA"/>
</dbReference>
<sequence>MKMLLKKYAPLLMLVLVIIGFQWYSNARTARYEALAYLSEGLVIGAPVKMQVAMYYQMHGEFPSSNQAVALPPPSSYKGQSLTRLAISTGGIITLTYDKKSGVHNGIIELIPSIDARQSIRWECFTPSYRAVPNCPYISVKGPRGTAW</sequence>
<dbReference type="InterPro" id="IPR045584">
    <property type="entry name" value="Pilin-like"/>
</dbReference>